<keyword evidence="1" id="KW-0472">Membrane</keyword>
<sequence>MSNSPKGKDRKSGELAGELRDVLFTLLAIAAVVVLVGALWRGGPAAVVDQVKAAASWVTRTFDELTGTGSVQTVPPATTGLEGASSNGSGLAYGPGPTAYSVQPQPAAGSCQYRYTASAEPLPDPVCTPGAANPKVTQSNLDSTVCKSGYTKSIRPPVSVTRVEKQRNAESYSFTGDLAYAEYDHLVSLVLGGDPNDSRNLWVEPPSPSHRDTDGVNNPKDLVEVKLAAAVCSRRVQLADAQSAIATDWTTALQRLGL</sequence>
<evidence type="ECO:0000313" key="3">
    <source>
        <dbReference type="Proteomes" id="UP000465609"/>
    </source>
</evidence>
<dbReference type="RefSeq" id="WP_138233447.1">
    <property type="nucleotide sequence ID" value="NZ_AP022577.1"/>
</dbReference>
<keyword evidence="3" id="KW-1185">Reference proteome</keyword>
<evidence type="ECO:0000256" key="1">
    <source>
        <dbReference type="SAM" id="Phobius"/>
    </source>
</evidence>
<accession>A0ABM7I6M5</accession>
<name>A0ABM7I6M5_9MYCO</name>
<reference evidence="2 3" key="1">
    <citation type="journal article" date="2019" name="Emerg. Microbes Infect.">
        <title>Comprehensive subspecies identification of 175 nontuberculous mycobacteria species based on 7547 genomic profiles.</title>
        <authorList>
            <person name="Matsumoto Y."/>
            <person name="Kinjo T."/>
            <person name="Motooka D."/>
            <person name="Nabeya D."/>
            <person name="Jung N."/>
            <person name="Uechi K."/>
            <person name="Horii T."/>
            <person name="Iida T."/>
            <person name="Fujita J."/>
            <person name="Nakamura S."/>
        </authorList>
    </citation>
    <scope>NUCLEOTIDE SEQUENCE [LARGE SCALE GENOMIC DNA]</scope>
    <source>
        <strain evidence="2 3">JCM 15296</strain>
    </source>
</reference>
<gene>
    <name evidence="2" type="ORF">MAUB_00870</name>
</gene>
<organism evidence="2 3">
    <name type="scientific">Mycolicibacterium aubagnense</name>
    <dbReference type="NCBI Taxonomy" id="319707"/>
    <lineage>
        <taxon>Bacteria</taxon>
        <taxon>Bacillati</taxon>
        <taxon>Actinomycetota</taxon>
        <taxon>Actinomycetes</taxon>
        <taxon>Mycobacteriales</taxon>
        <taxon>Mycobacteriaceae</taxon>
        <taxon>Mycolicibacterium</taxon>
    </lineage>
</organism>
<keyword evidence="1" id="KW-0812">Transmembrane</keyword>
<protein>
    <recommendedName>
        <fullName evidence="4">HNH endonuclease</fullName>
    </recommendedName>
</protein>
<proteinExistence type="predicted"/>
<evidence type="ECO:0000313" key="2">
    <source>
        <dbReference type="EMBL" id="BBX82214.1"/>
    </source>
</evidence>
<dbReference type="EMBL" id="AP022577">
    <property type="protein sequence ID" value="BBX82214.1"/>
    <property type="molecule type" value="Genomic_DNA"/>
</dbReference>
<keyword evidence="1" id="KW-1133">Transmembrane helix</keyword>
<evidence type="ECO:0008006" key="4">
    <source>
        <dbReference type="Google" id="ProtNLM"/>
    </source>
</evidence>
<feature type="transmembrane region" description="Helical" evidence="1">
    <location>
        <begin position="21"/>
        <end position="40"/>
    </location>
</feature>
<dbReference type="Proteomes" id="UP000465609">
    <property type="component" value="Chromosome"/>
</dbReference>